<keyword evidence="10" id="KW-0479">Metal-binding</keyword>
<evidence type="ECO:0000256" key="10">
    <source>
        <dbReference type="HAMAP-Rule" id="MF_00454"/>
    </source>
</evidence>
<accession>A0A2T0SL19</accession>
<evidence type="ECO:0000313" key="12">
    <source>
        <dbReference type="Proteomes" id="UP000239494"/>
    </source>
</evidence>
<feature type="transmembrane region" description="Helical" evidence="10">
    <location>
        <begin position="55"/>
        <end position="77"/>
    </location>
</feature>
<feature type="transmembrane region" description="Helical" evidence="10">
    <location>
        <begin position="89"/>
        <end position="113"/>
    </location>
</feature>
<evidence type="ECO:0000256" key="1">
    <source>
        <dbReference type="ARBA" id="ARBA00004651"/>
    </source>
</evidence>
<dbReference type="InterPro" id="IPR003691">
    <property type="entry name" value="FluC"/>
</dbReference>
<evidence type="ECO:0000256" key="3">
    <source>
        <dbReference type="ARBA" id="ARBA00022692"/>
    </source>
</evidence>
<feature type="transmembrane region" description="Helical" evidence="10">
    <location>
        <begin position="29"/>
        <end position="48"/>
    </location>
</feature>
<keyword evidence="4 10" id="KW-1133">Transmembrane helix</keyword>
<sequence>MALRVLGAVACGGALGALARYGLGVAFPYGPWTVLVVNATGCLLIGVLMGLTEDVLLRTFLGTGVLGGYTTFSTYVVDFQRFASQGRPAIAVAYLGGTLALALLAVYSGTALAGRVRR</sequence>
<dbReference type="GO" id="GO:0140114">
    <property type="term" value="P:cellular detoxification of fluoride"/>
    <property type="evidence" value="ECO:0007669"/>
    <property type="project" value="UniProtKB-UniRule"/>
</dbReference>
<dbReference type="Proteomes" id="UP000239494">
    <property type="component" value="Unassembled WGS sequence"/>
</dbReference>
<evidence type="ECO:0000313" key="11">
    <source>
        <dbReference type="EMBL" id="PRY34111.1"/>
    </source>
</evidence>
<organism evidence="11 12">
    <name type="scientific">Umezawaea tangerina</name>
    <dbReference type="NCBI Taxonomy" id="84725"/>
    <lineage>
        <taxon>Bacteria</taxon>
        <taxon>Bacillati</taxon>
        <taxon>Actinomycetota</taxon>
        <taxon>Actinomycetes</taxon>
        <taxon>Pseudonocardiales</taxon>
        <taxon>Pseudonocardiaceae</taxon>
        <taxon>Umezawaea</taxon>
    </lineage>
</organism>
<keyword evidence="6 10" id="KW-0407">Ion channel</keyword>
<dbReference type="GO" id="GO:0005886">
    <property type="term" value="C:plasma membrane"/>
    <property type="evidence" value="ECO:0007669"/>
    <property type="project" value="UniProtKB-SubCell"/>
</dbReference>
<protein>
    <recommendedName>
        <fullName evidence="10">Fluoride-specific ion channel FluC</fullName>
    </recommendedName>
</protein>
<evidence type="ECO:0000256" key="7">
    <source>
        <dbReference type="ARBA" id="ARBA00035120"/>
    </source>
</evidence>
<dbReference type="Pfam" id="PF02537">
    <property type="entry name" value="CRCB"/>
    <property type="match status" value="1"/>
</dbReference>
<keyword evidence="12" id="KW-1185">Reference proteome</keyword>
<comment type="function">
    <text evidence="9 10">Fluoride-specific ion channel. Important for reducing fluoride concentration in the cell, thus reducing its toxicity.</text>
</comment>
<dbReference type="PANTHER" id="PTHR28259:SF1">
    <property type="entry name" value="FLUORIDE EXPORT PROTEIN 1-RELATED"/>
    <property type="match status" value="1"/>
</dbReference>
<dbReference type="GO" id="GO:0046872">
    <property type="term" value="F:metal ion binding"/>
    <property type="evidence" value="ECO:0007669"/>
    <property type="project" value="UniProtKB-KW"/>
</dbReference>
<gene>
    <name evidence="10" type="primary">fluC</name>
    <name evidence="10" type="synonym">crcB</name>
    <name evidence="11" type="ORF">CLV43_118139</name>
</gene>
<evidence type="ECO:0000256" key="4">
    <source>
        <dbReference type="ARBA" id="ARBA00022989"/>
    </source>
</evidence>
<comment type="similarity">
    <text evidence="7 10">Belongs to the fluoride channel Fluc/FEX (TC 1.A.43) family.</text>
</comment>
<evidence type="ECO:0000256" key="8">
    <source>
        <dbReference type="ARBA" id="ARBA00035585"/>
    </source>
</evidence>
<proteinExistence type="inferred from homology"/>
<keyword evidence="2 10" id="KW-1003">Cell membrane</keyword>
<keyword evidence="10" id="KW-0406">Ion transport</keyword>
<comment type="caution">
    <text evidence="11">The sequence shown here is derived from an EMBL/GenBank/DDBJ whole genome shotgun (WGS) entry which is preliminary data.</text>
</comment>
<keyword evidence="3 10" id="KW-0812">Transmembrane</keyword>
<reference evidence="11 12" key="1">
    <citation type="submission" date="2018-03" db="EMBL/GenBank/DDBJ databases">
        <title>Genomic Encyclopedia of Archaeal and Bacterial Type Strains, Phase II (KMG-II): from individual species to whole genera.</title>
        <authorList>
            <person name="Goeker M."/>
        </authorList>
    </citation>
    <scope>NUCLEOTIDE SEQUENCE [LARGE SCALE GENOMIC DNA]</scope>
    <source>
        <strain evidence="11 12">DSM 44720</strain>
    </source>
</reference>
<evidence type="ECO:0000256" key="9">
    <source>
        <dbReference type="ARBA" id="ARBA00049940"/>
    </source>
</evidence>
<dbReference type="EMBL" id="PVTF01000018">
    <property type="protein sequence ID" value="PRY34111.1"/>
    <property type="molecule type" value="Genomic_DNA"/>
</dbReference>
<evidence type="ECO:0000256" key="6">
    <source>
        <dbReference type="ARBA" id="ARBA00023303"/>
    </source>
</evidence>
<feature type="binding site" evidence="10">
    <location>
        <position position="70"/>
    </location>
    <ligand>
        <name>Na(+)</name>
        <dbReference type="ChEBI" id="CHEBI:29101"/>
        <note>structural</note>
    </ligand>
</feature>
<name>A0A2T0SL19_9PSEU</name>
<comment type="activity regulation">
    <text evidence="10">Na(+) is not transported, but it plays an essential structural role and its presence is essential for fluoride channel function.</text>
</comment>
<dbReference type="AlphaFoldDB" id="A0A2T0SL19"/>
<feature type="binding site" evidence="10">
    <location>
        <position position="67"/>
    </location>
    <ligand>
        <name>Na(+)</name>
        <dbReference type="ChEBI" id="CHEBI:29101"/>
        <note>structural</note>
    </ligand>
</feature>
<dbReference type="RefSeq" id="WP_245887422.1">
    <property type="nucleotide sequence ID" value="NZ_PVTF01000018.1"/>
</dbReference>
<dbReference type="GO" id="GO:0062054">
    <property type="term" value="F:fluoride channel activity"/>
    <property type="evidence" value="ECO:0007669"/>
    <property type="project" value="UniProtKB-UniRule"/>
</dbReference>
<dbReference type="PANTHER" id="PTHR28259">
    <property type="entry name" value="FLUORIDE EXPORT PROTEIN 1-RELATED"/>
    <property type="match status" value="1"/>
</dbReference>
<evidence type="ECO:0000256" key="5">
    <source>
        <dbReference type="ARBA" id="ARBA00023136"/>
    </source>
</evidence>
<keyword evidence="10" id="KW-0915">Sodium</keyword>
<comment type="catalytic activity">
    <reaction evidence="8">
        <text>fluoride(in) = fluoride(out)</text>
        <dbReference type="Rhea" id="RHEA:76159"/>
        <dbReference type="ChEBI" id="CHEBI:17051"/>
    </reaction>
    <physiologicalReaction direction="left-to-right" evidence="8">
        <dbReference type="Rhea" id="RHEA:76160"/>
    </physiologicalReaction>
</comment>
<keyword evidence="5 10" id="KW-0472">Membrane</keyword>
<dbReference type="HAMAP" id="MF_00454">
    <property type="entry name" value="FluC"/>
    <property type="match status" value="1"/>
</dbReference>
<keyword evidence="10" id="KW-0813">Transport</keyword>
<evidence type="ECO:0000256" key="2">
    <source>
        <dbReference type="ARBA" id="ARBA00022475"/>
    </source>
</evidence>
<comment type="subcellular location">
    <subcellularLocation>
        <location evidence="1 10">Cell membrane</location>
        <topology evidence="1 10">Multi-pass membrane protein</topology>
    </subcellularLocation>
</comment>